<organism evidence="4 6">
    <name type="scientific">Neospora caninum (strain Liverpool)</name>
    <dbReference type="NCBI Taxonomy" id="572307"/>
    <lineage>
        <taxon>Eukaryota</taxon>
        <taxon>Sar</taxon>
        <taxon>Alveolata</taxon>
        <taxon>Apicomplexa</taxon>
        <taxon>Conoidasida</taxon>
        <taxon>Coccidia</taxon>
        <taxon>Eucoccidiorida</taxon>
        <taxon>Eimeriorina</taxon>
        <taxon>Sarcocystidae</taxon>
        <taxon>Neospora</taxon>
    </lineage>
</organism>
<dbReference type="Proteomes" id="UP000007494">
    <property type="component" value="Chromosome VIII"/>
</dbReference>
<evidence type="ECO:0000256" key="2">
    <source>
        <dbReference type="ARBA" id="ARBA00023242"/>
    </source>
</evidence>
<reference evidence="4" key="2">
    <citation type="submission" date="2011-03" db="EMBL/GenBank/DDBJ databases">
        <title>Comparative genomics and transcriptomics of Neospora caninum and Toxoplasma gondii.</title>
        <authorList>
            <person name="Reid A.J."/>
            <person name="Sohal A."/>
            <person name="Harris D."/>
            <person name="Quail M."/>
            <person name="Sanders M."/>
            <person name="Berriman M."/>
            <person name="Wastling J.M."/>
            <person name="Pain A."/>
        </authorList>
    </citation>
    <scope>NUCLEOTIDE SEQUENCE</scope>
    <source>
        <strain evidence="4">Liverpool</strain>
    </source>
</reference>
<evidence type="ECO:0000256" key="3">
    <source>
        <dbReference type="SAM" id="MobiDB-lite"/>
    </source>
</evidence>
<dbReference type="EMBL" id="FR823390">
    <property type="protein sequence ID" value="CBZ53525.1"/>
    <property type="molecule type" value="Genomic_DNA"/>
</dbReference>
<dbReference type="AlphaFoldDB" id="F0VIG4"/>
<protein>
    <submittedName>
        <fullName evidence="4">Uncharacterized protein</fullName>
    </submittedName>
</protein>
<keyword evidence="2" id="KW-0539">Nucleus</keyword>
<dbReference type="GO" id="GO:0005634">
    <property type="term" value="C:nucleus"/>
    <property type="evidence" value="ECO:0007669"/>
    <property type="project" value="UniProtKB-SubCell"/>
</dbReference>
<gene>
    <name evidence="5" type="ORF">BN1204_033130</name>
    <name evidence="4" type="ORF">NCLIV_033130</name>
</gene>
<accession>F0VIG4</accession>
<dbReference type="OrthoDB" id="329666at2759"/>
<dbReference type="InterPro" id="IPR019140">
    <property type="entry name" value="MCM_complex-bd"/>
</dbReference>
<feature type="compositionally biased region" description="Basic and acidic residues" evidence="3">
    <location>
        <begin position="627"/>
        <end position="642"/>
    </location>
</feature>
<dbReference type="VEuPathDB" id="ToxoDB:NCLIV_033130"/>
<feature type="region of interest" description="Disordered" evidence="3">
    <location>
        <begin position="823"/>
        <end position="846"/>
    </location>
</feature>
<dbReference type="PANTHER" id="PTHR13489">
    <property type="entry name" value="MINI-CHROMOSOME MAINTENANCE COMPLEX-BINDING PROTEIN"/>
    <property type="match status" value="1"/>
</dbReference>
<evidence type="ECO:0000313" key="4">
    <source>
        <dbReference type="EMBL" id="CBZ53525.1"/>
    </source>
</evidence>
<dbReference type="GO" id="GO:0006261">
    <property type="term" value="P:DNA-templated DNA replication"/>
    <property type="evidence" value="ECO:0007669"/>
    <property type="project" value="TreeGrafter"/>
</dbReference>
<feature type="region of interest" description="Disordered" evidence="3">
    <location>
        <begin position="609"/>
        <end position="642"/>
    </location>
</feature>
<feature type="region of interest" description="Disordered" evidence="3">
    <location>
        <begin position="234"/>
        <end position="255"/>
    </location>
</feature>
<feature type="compositionally biased region" description="Polar residues" evidence="3">
    <location>
        <begin position="613"/>
        <end position="623"/>
    </location>
</feature>
<reference evidence="6" key="3">
    <citation type="journal article" date="2012" name="PLoS Pathog.">
        <title>Comparative genomics of the apicomplexan parasites Toxoplasma gondii and Neospora caninum: Coccidia differing in host range and transmission strategy.</title>
        <authorList>
            <person name="Reid A.J."/>
            <person name="Vermont S.J."/>
            <person name="Cotton J.A."/>
            <person name="Harris D."/>
            <person name="Hill-Cawthorne G.A."/>
            <person name="Konen-Waisman S."/>
            <person name="Latham S.M."/>
            <person name="Mourier T."/>
            <person name="Norton R."/>
            <person name="Quail M.A."/>
            <person name="Sanders M."/>
            <person name="Shanmugam D."/>
            <person name="Sohal A."/>
            <person name="Wasmuth J.D."/>
            <person name="Brunk B."/>
            <person name="Grigg M.E."/>
            <person name="Howard J.C."/>
            <person name="Parkinson J."/>
            <person name="Roos D.S."/>
            <person name="Trees A.J."/>
            <person name="Berriman M."/>
            <person name="Pain A."/>
            <person name="Wastling J.M."/>
        </authorList>
    </citation>
    <scope>NUCLEOTIDE SEQUENCE [LARGE SCALE GENOMIC DNA]</scope>
    <source>
        <strain evidence="6">Liverpool</strain>
    </source>
</reference>
<reference evidence="4" key="1">
    <citation type="submission" date="2011-02" db="EMBL/GenBank/DDBJ databases">
        <authorList>
            <person name="Aslett M."/>
        </authorList>
    </citation>
    <scope>NUCLEOTIDE SEQUENCE</scope>
    <source>
        <strain evidence="4">Liverpool</strain>
    </source>
</reference>
<evidence type="ECO:0000313" key="5">
    <source>
        <dbReference type="EMBL" id="CEL67514.1"/>
    </source>
</evidence>
<dbReference type="InParanoid" id="F0VIG4"/>
<dbReference type="Pfam" id="PF09739">
    <property type="entry name" value="MCM_bind"/>
    <property type="match status" value="1"/>
</dbReference>
<feature type="compositionally biased region" description="Basic and acidic residues" evidence="3">
    <location>
        <begin position="234"/>
        <end position="252"/>
    </location>
</feature>
<keyword evidence="6" id="KW-1185">Reference proteome</keyword>
<dbReference type="PANTHER" id="PTHR13489:SF0">
    <property type="entry name" value="MINI-CHROMOSOME MAINTENANCE COMPLEX-BINDING PROTEIN"/>
    <property type="match status" value="1"/>
</dbReference>
<reference evidence="5" key="4">
    <citation type="journal article" date="2015" name="PLoS ONE">
        <title>Comprehensive Evaluation of Toxoplasma gondii VEG and Neospora caninum LIV Genomes with Tachyzoite Stage Transcriptome and Proteome Defines Novel Transcript Features.</title>
        <authorList>
            <person name="Ramaprasad A."/>
            <person name="Mourier T."/>
            <person name="Naeem R."/>
            <person name="Malas T.B."/>
            <person name="Moussa E."/>
            <person name="Panigrahi A."/>
            <person name="Vermont S.J."/>
            <person name="Otto T.D."/>
            <person name="Wastling J."/>
            <person name="Pain A."/>
        </authorList>
    </citation>
    <scope>NUCLEOTIDE SEQUENCE</scope>
    <source>
        <strain evidence="5">Liverpool</strain>
    </source>
</reference>
<dbReference type="EMBL" id="LN714483">
    <property type="protein sequence ID" value="CEL67514.1"/>
    <property type="molecule type" value="Genomic_DNA"/>
</dbReference>
<feature type="region of interest" description="Disordered" evidence="3">
    <location>
        <begin position="418"/>
        <end position="442"/>
    </location>
</feature>
<dbReference type="GO" id="GO:0003682">
    <property type="term" value="F:chromatin binding"/>
    <property type="evidence" value="ECO:0007669"/>
    <property type="project" value="TreeGrafter"/>
</dbReference>
<feature type="compositionally biased region" description="Basic and acidic residues" evidence="3">
    <location>
        <begin position="829"/>
        <end position="839"/>
    </location>
</feature>
<feature type="region of interest" description="Disordered" evidence="3">
    <location>
        <begin position="1"/>
        <end position="25"/>
    </location>
</feature>
<evidence type="ECO:0000256" key="1">
    <source>
        <dbReference type="ARBA" id="ARBA00004123"/>
    </source>
</evidence>
<dbReference type="eggNOG" id="ENOG502QZSC">
    <property type="taxonomic scope" value="Eukaryota"/>
</dbReference>
<sequence length="871" mass="94370">MTAMAQTREDTLEPAAAPSGTDTRVTVSCHSDEESVALRLVDERFHQHLAALQRGEVQGRRVFPSEEWGDIQALRDAFLENGEQLVDLNLLGDVSEQQLLGLTGKVCRYRGLVQQPLNTEFYAGAVPCPHSCKKSPGQVVWHTSKYRDTLRCCSALGTSGEDGFRGNDSLPSSEFYSLSAAANFPSSALDSDEHQTGLGGVLPVQIWNRWPYHCVSVPGETAWCRRLARRSTRPEAREAESFTRPGDEERVGRSPVPAALDNCTLLLYTAAGDDAGSGERCAEGIAREDGSAPNTSGEPGLLLNDLIDAVGILSVLPASEGDSAQVHTVACASSPCLEISVKPEPQQGIHSRCLCTTIEGASTQSVASKGMTFRLHVFDWKRVCFFNPVMDRCLFHSSLSRSVVEKAVKVQNLKNEDDAGCQLDSSDAPALQSPEESKDTSVRREALVGFLSQPSSQQGKDQQLLPLVNQKTTSGNGEHCPTENVRGNGGARSGCNCSFSHQSRTLMTILESLVPRLVGVSVRPRALATSSMTPKLLLDDASEDTLGRLARGALQLARGTILLIDEPEVVSKRTLDDACRRIVEADARSEQCKAPSSCVKRESGALHDECEYGSSSQPGTGPSLTEAKNENEEKERKKQQAKKLEELNQKAAENLRALETLVADGHVSYDFIFSKQRVATDTINICMTSSLASSSVFAPHLLPVPVEITNSNSMGPQNTHRASDCCGGGSEAGAGFNDATEITSAGADGTEGLSHGEMSYWRALVGAASRREQGVDIAEETRQMMIEDWVRIRQEDRSVKSDDFTVWLVLADSMSASFGEGCSPLHHSSRSDDAVEKCRRGPGQLSPEHWKRVMDLERQRRARLAAPKISG</sequence>
<dbReference type="RefSeq" id="XP_003883557.1">
    <property type="nucleotide sequence ID" value="XM_003883508.1"/>
</dbReference>
<proteinExistence type="predicted"/>
<dbReference type="OMA" id="DTINICM"/>
<dbReference type="GeneID" id="13442778"/>
<name>F0VIG4_NEOCL</name>
<comment type="subcellular location">
    <subcellularLocation>
        <location evidence="1">Nucleus</location>
    </subcellularLocation>
</comment>
<evidence type="ECO:0000313" key="6">
    <source>
        <dbReference type="Proteomes" id="UP000007494"/>
    </source>
</evidence>